<gene>
    <name evidence="1" type="ORF">SMTD_LOCUS521</name>
</gene>
<name>A0A183NEI5_9TREM</name>
<dbReference type="PROSITE" id="PS50294">
    <property type="entry name" value="WD_REPEATS_REGION"/>
    <property type="match status" value="1"/>
</dbReference>
<dbReference type="InterPro" id="IPR019775">
    <property type="entry name" value="WD40_repeat_CS"/>
</dbReference>
<dbReference type="EMBL" id="UZAL01000466">
    <property type="protein sequence ID" value="VDO70954.1"/>
    <property type="molecule type" value="Genomic_DNA"/>
</dbReference>
<dbReference type="Proteomes" id="UP000269396">
    <property type="component" value="Unassembled WGS sequence"/>
</dbReference>
<accession>A0A183NEI5</accession>
<dbReference type="InterPro" id="IPR036322">
    <property type="entry name" value="WD40_repeat_dom_sf"/>
</dbReference>
<dbReference type="InterPro" id="IPR001680">
    <property type="entry name" value="WD40_rpt"/>
</dbReference>
<dbReference type="STRING" id="31246.A0A183NEI5"/>
<dbReference type="GO" id="GO:0005769">
    <property type="term" value="C:early endosome"/>
    <property type="evidence" value="ECO:0007669"/>
    <property type="project" value="TreeGrafter"/>
</dbReference>
<reference evidence="1 2" key="1">
    <citation type="submission" date="2018-11" db="EMBL/GenBank/DDBJ databases">
        <authorList>
            <consortium name="Pathogen Informatics"/>
        </authorList>
    </citation>
    <scope>NUCLEOTIDE SEQUENCE [LARGE SCALE GENOMIC DNA]</scope>
    <source>
        <strain>Denwood</strain>
        <strain evidence="2">Zambia</strain>
    </source>
</reference>
<dbReference type="SUPFAM" id="SSF50978">
    <property type="entry name" value="WD40 repeat-like"/>
    <property type="match status" value="1"/>
</dbReference>
<dbReference type="AlphaFoldDB" id="A0A183NEI5"/>
<evidence type="ECO:0000313" key="1">
    <source>
        <dbReference type="EMBL" id="VDO70954.1"/>
    </source>
</evidence>
<organism evidence="1 2">
    <name type="scientific">Schistosoma mattheei</name>
    <dbReference type="NCBI Taxonomy" id="31246"/>
    <lineage>
        <taxon>Eukaryota</taxon>
        <taxon>Metazoa</taxon>
        <taxon>Spiralia</taxon>
        <taxon>Lophotrochozoa</taxon>
        <taxon>Platyhelminthes</taxon>
        <taxon>Trematoda</taxon>
        <taxon>Digenea</taxon>
        <taxon>Strigeidida</taxon>
        <taxon>Schistosomatoidea</taxon>
        <taxon>Schistosomatidae</taxon>
        <taxon>Schistosoma</taxon>
    </lineage>
</organism>
<dbReference type="PROSITE" id="PS00678">
    <property type="entry name" value="WD_REPEATS_1"/>
    <property type="match status" value="1"/>
</dbReference>
<dbReference type="InterPro" id="IPR015943">
    <property type="entry name" value="WD40/YVTN_repeat-like_dom_sf"/>
</dbReference>
<evidence type="ECO:0000313" key="2">
    <source>
        <dbReference type="Proteomes" id="UP000269396"/>
    </source>
</evidence>
<keyword evidence="2" id="KW-1185">Reference proteome</keyword>
<dbReference type="PROSITE" id="PS50082">
    <property type="entry name" value="WD_REPEATS_2"/>
    <property type="match status" value="1"/>
</dbReference>
<dbReference type="Gene3D" id="2.130.10.10">
    <property type="entry name" value="YVTN repeat-like/Quinoprotein amine dehydrogenase"/>
    <property type="match status" value="1"/>
</dbReference>
<sequence>MAAVIQDPSRQITKPELVFKIDGLSCGVNDAIFIPGRDSIVTGSEDRQERYWEVLANSPITCITYSAELHRLFVGLENGTVVEYDVAEDLNHIEHKRDYLSHTARTTGIVCTPDMGWVVSASKDRTVAWYSTNSGRRICEHNLEHSATCLEYDVGSHYVFVGDNSGRITLLSINQVNGQVMCRVIRELRGHEQSVSFLAWDSVNSRLFSCSADRSVIFWDIGGAKGSSFELQVSALFSSLV</sequence>
<dbReference type="PANTHER" id="PTHR46189">
    <property type="entry name" value="LD41958P"/>
    <property type="match status" value="1"/>
</dbReference>
<proteinExistence type="predicted"/>
<dbReference type="SMART" id="SM00320">
    <property type="entry name" value="WD40"/>
    <property type="match status" value="4"/>
</dbReference>
<protein>
    <submittedName>
        <fullName evidence="1">Uncharacterized protein</fullName>
    </submittedName>
</protein>
<dbReference type="Pfam" id="PF00400">
    <property type="entry name" value="WD40"/>
    <property type="match status" value="2"/>
</dbReference>
<dbReference type="PANTHER" id="PTHR46189:SF1">
    <property type="entry name" value="LD41958P"/>
    <property type="match status" value="1"/>
</dbReference>
<dbReference type="InterPro" id="IPR042234">
    <property type="entry name" value="WDFY1/WDFY2"/>
</dbReference>